<dbReference type="PANTHER" id="PTHR33048">
    <property type="entry name" value="PTH11-LIKE INTEGRAL MEMBRANE PROTEIN (AFU_ORTHOLOGUE AFUA_5G11245)"/>
    <property type="match status" value="1"/>
</dbReference>
<accession>A0AAV9V0Q2</accession>
<keyword evidence="4 7" id="KW-0472">Membrane</keyword>
<dbReference type="Pfam" id="PF20684">
    <property type="entry name" value="Fung_rhodopsin"/>
    <property type="match status" value="1"/>
</dbReference>
<feature type="compositionally biased region" description="Basic and acidic residues" evidence="6">
    <location>
        <begin position="428"/>
        <end position="445"/>
    </location>
</feature>
<dbReference type="AlphaFoldDB" id="A0AAV9V0Q2"/>
<comment type="caution">
    <text evidence="9">The sequence shown here is derived from an EMBL/GenBank/DDBJ whole genome shotgun (WGS) entry which is preliminary data.</text>
</comment>
<sequence>MLNSTETDIHDGFPSAPHAHNPLLSEWISPEIIASWPPPNFIDPETKHAQMFGWELALLGVAVLAVVLRIYVRICMVRPFWSVGKDDWGIGVALLFAIGLTAVQLNATQYGYGLHIWDVRHEWIMPMRKMAFCAQILFILCTTTTKLSILYFYLRLSASPTFRRLVYLGMLFVLATGVSFLFVIVFQCRPISGFWDLTLADSRCIDESAANIANAVLNSVSDLYVFLLPIKDLLGLQLPLRQRISLVILFSLGAVVCVAGWLRIWQLASVLRGTYDNTWYGPTLYILTAVECDIAIVCGCLPALKPLMAKFIPGLRKFSLRRLSGGVLVGHDGSGRRSSGGGDGKDSDSGGSGGDCSQWKARRGAVSGMGAEHCPYSDPSKKVDLTTLLAAARPAGKGLAVGSANWSSNSSIPLYEHMVRSTNRLHRGLSDEEKGDMNPESRGEGSGDGDVEEDIIAFLDEKSKGAEGQI</sequence>
<dbReference type="GO" id="GO:0016020">
    <property type="term" value="C:membrane"/>
    <property type="evidence" value="ECO:0007669"/>
    <property type="project" value="UniProtKB-SubCell"/>
</dbReference>
<feature type="transmembrane region" description="Helical" evidence="7">
    <location>
        <begin position="244"/>
        <end position="264"/>
    </location>
</feature>
<evidence type="ECO:0000256" key="3">
    <source>
        <dbReference type="ARBA" id="ARBA00022989"/>
    </source>
</evidence>
<evidence type="ECO:0000313" key="10">
    <source>
        <dbReference type="Proteomes" id="UP001375240"/>
    </source>
</evidence>
<evidence type="ECO:0000256" key="7">
    <source>
        <dbReference type="SAM" id="Phobius"/>
    </source>
</evidence>
<reference evidence="9 10" key="1">
    <citation type="submission" date="2019-10" db="EMBL/GenBank/DDBJ databases">
        <authorList>
            <person name="Palmer J.M."/>
        </authorList>
    </citation>
    <scope>NUCLEOTIDE SEQUENCE [LARGE SCALE GENOMIC DNA]</scope>
    <source>
        <strain evidence="9 10">TWF696</strain>
    </source>
</reference>
<feature type="transmembrane region" description="Helical" evidence="7">
    <location>
        <begin position="92"/>
        <end position="112"/>
    </location>
</feature>
<comment type="subcellular location">
    <subcellularLocation>
        <location evidence="1">Membrane</location>
        <topology evidence="1">Multi-pass membrane protein</topology>
    </subcellularLocation>
</comment>
<evidence type="ECO:0000256" key="4">
    <source>
        <dbReference type="ARBA" id="ARBA00023136"/>
    </source>
</evidence>
<keyword evidence="3 7" id="KW-1133">Transmembrane helix</keyword>
<evidence type="ECO:0000256" key="2">
    <source>
        <dbReference type="ARBA" id="ARBA00022692"/>
    </source>
</evidence>
<dbReference type="Proteomes" id="UP001375240">
    <property type="component" value="Unassembled WGS sequence"/>
</dbReference>
<comment type="similarity">
    <text evidence="5">Belongs to the SAT4 family.</text>
</comment>
<evidence type="ECO:0000256" key="1">
    <source>
        <dbReference type="ARBA" id="ARBA00004141"/>
    </source>
</evidence>
<keyword evidence="2 7" id="KW-0812">Transmembrane</keyword>
<evidence type="ECO:0000256" key="5">
    <source>
        <dbReference type="ARBA" id="ARBA00038359"/>
    </source>
</evidence>
<protein>
    <recommendedName>
        <fullName evidence="8">Rhodopsin domain-containing protein</fullName>
    </recommendedName>
</protein>
<dbReference type="PANTHER" id="PTHR33048:SF129">
    <property type="entry name" value="INTEGRAL MEMBRANE PROTEIN-RELATED"/>
    <property type="match status" value="1"/>
</dbReference>
<feature type="compositionally biased region" description="Basic and acidic residues" evidence="6">
    <location>
        <begin position="459"/>
        <end position="470"/>
    </location>
</feature>
<feature type="transmembrane region" description="Helical" evidence="7">
    <location>
        <begin position="52"/>
        <end position="72"/>
    </location>
</feature>
<feature type="domain" description="Rhodopsin" evidence="8">
    <location>
        <begin position="68"/>
        <end position="309"/>
    </location>
</feature>
<feature type="region of interest" description="Disordered" evidence="6">
    <location>
        <begin position="426"/>
        <end position="470"/>
    </location>
</feature>
<evidence type="ECO:0000313" key="9">
    <source>
        <dbReference type="EMBL" id="KAK6349510.1"/>
    </source>
</evidence>
<dbReference type="InterPro" id="IPR052337">
    <property type="entry name" value="SAT4-like"/>
</dbReference>
<evidence type="ECO:0000259" key="8">
    <source>
        <dbReference type="Pfam" id="PF20684"/>
    </source>
</evidence>
<proteinExistence type="inferred from homology"/>
<dbReference type="InterPro" id="IPR049326">
    <property type="entry name" value="Rhodopsin_dom_fungi"/>
</dbReference>
<feature type="transmembrane region" description="Helical" evidence="7">
    <location>
        <begin position="132"/>
        <end position="153"/>
    </location>
</feature>
<organism evidence="9 10">
    <name type="scientific">Orbilia brochopaga</name>
    <dbReference type="NCBI Taxonomy" id="3140254"/>
    <lineage>
        <taxon>Eukaryota</taxon>
        <taxon>Fungi</taxon>
        <taxon>Dikarya</taxon>
        <taxon>Ascomycota</taxon>
        <taxon>Pezizomycotina</taxon>
        <taxon>Orbiliomycetes</taxon>
        <taxon>Orbiliales</taxon>
        <taxon>Orbiliaceae</taxon>
        <taxon>Orbilia</taxon>
    </lineage>
</organism>
<gene>
    <name evidence="9" type="ORF">TWF696_005794</name>
</gene>
<feature type="region of interest" description="Disordered" evidence="6">
    <location>
        <begin position="331"/>
        <end position="357"/>
    </location>
</feature>
<evidence type="ECO:0000256" key="6">
    <source>
        <dbReference type="SAM" id="MobiDB-lite"/>
    </source>
</evidence>
<feature type="transmembrane region" description="Helical" evidence="7">
    <location>
        <begin position="165"/>
        <end position="186"/>
    </location>
</feature>
<dbReference type="EMBL" id="JAVHNQ010000004">
    <property type="protein sequence ID" value="KAK6349510.1"/>
    <property type="molecule type" value="Genomic_DNA"/>
</dbReference>
<name>A0AAV9V0Q2_9PEZI</name>
<keyword evidence="10" id="KW-1185">Reference proteome</keyword>